<feature type="transmembrane region" description="Helical" evidence="9">
    <location>
        <begin position="129"/>
        <end position="147"/>
    </location>
</feature>
<evidence type="ECO:0000256" key="7">
    <source>
        <dbReference type="ARBA" id="ARBA00023180"/>
    </source>
</evidence>
<dbReference type="PANTHER" id="PTHR33562">
    <property type="entry name" value="ATILLA, ISOFORM B-RELATED-RELATED"/>
    <property type="match status" value="1"/>
</dbReference>
<dbReference type="EMBL" id="OUUW01000004">
    <property type="protein sequence ID" value="SPP79591.1"/>
    <property type="molecule type" value="Genomic_DNA"/>
</dbReference>
<evidence type="ECO:0000313" key="12">
    <source>
        <dbReference type="Proteomes" id="UP000268350"/>
    </source>
</evidence>
<keyword evidence="2" id="KW-0336">GPI-anchor</keyword>
<evidence type="ECO:0000256" key="1">
    <source>
        <dbReference type="ARBA" id="ARBA00004589"/>
    </source>
</evidence>
<reference evidence="12" key="1">
    <citation type="submission" date="2018-01" db="EMBL/GenBank/DDBJ databases">
        <authorList>
            <person name="Alioto T."/>
            <person name="Alioto T."/>
        </authorList>
    </citation>
    <scope>NUCLEOTIDE SEQUENCE [LARGE SCALE GENOMIC DNA]</scope>
</reference>
<name>A0A3B0K3I3_DROGU</name>
<dbReference type="GO" id="GO:0032222">
    <property type="term" value="P:regulation of synaptic transmission, cholinergic"/>
    <property type="evidence" value="ECO:0007669"/>
    <property type="project" value="InterPro"/>
</dbReference>
<organism evidence="11 12">
    <name type="scientific">Drosophila guanche</name>
    <name type="common">Fruit fly</name>
    <dbReference type="NCBI Taxonomy" id="7266"/>
    <lineage>
        <taxon>Eukaryota</taxon>
        <taxon>Metazoa</taxon>
        <taxon>Ecdysozoa</taxon>
        <taxon>Arthropoda</taxon>
        <taxon>Hexapoda</taxon>
        <taxon>Insecta</taxon>
        <taxon>Pterygota</taxon>
        <taxon>Neoptera</taxon>
        <taxon>Endopterygota</taxon>
        <taxon>Diptera</taxon>
        <taxon>Brachycera</taxon>
        <taxon>Muscomorpha</taxon>
        <taxon>Ephydroidea</taxon>
        <taxon>Drosophilidae</taxon>
        <taxon>Drosophila</taxon>
        <taxon>Sophophora</taxon>
    </lineage>
</organism>
<keyword evidence="6 9" id="KW-0472">Membrane</keyword>
<dbReference type="PROSITE" id="PS51257">
    <property type="entry name" value="PROKAR_LIPOPROTEIN"/>
    <property type="match status" value="1"/>
</dbReference>
<dbReference type="Proteomes" id="UP000268350">
    <property type="component" value="Unassembled WGS sequence"/>
</dbReference>
<protein>
    <submittedName>
        <fullName evidence="11">Uncharacterized protein</fullName>
    </submittedName>
</protein>
<dbReference type="GO" id="GO:0030431">
    <property type="term" value="P:sleep"/>
    <property type="evidence" value="ECO:0007669"/>
    <property type="project" value="InterPro"/>
</dbReference>
<evidence type="ECO:0000256" key="9">
    <source>
        <dbReference type="SAM" id="Phobius"/>
    </source>
</evidence>
<keyword evidence="7" id="KW-0325">Glycoprotein</keyword>
<feature type="chain" id="PRO_5017333177" evidence="10">
    <location>
        <begin position="24"/>
        <end position="148"/>
    </location>
</feature>
<dbReference type="AlphaFoldDB" id="A0A3B0K3I3"/>
<evidence type="ECO:0000256" key="5">
    <source>
        <dbReference type="ARBA" id="ARBA00022989"/>
    </source>
</evidence>
<evidence type="ECO:0000256" key="4">
    <source>
        <dbReference type="ARBA" id="ARBA00022729"/>
    </source>
</evidence>
<evidence type="ECO:0000256" key="6">
    <source>
        <dbReference type="ARBA" id="ARBA00023136"/>
    </source>
</evidence>
<dbReference type="OrthoDB" id="6083863at2759"/>
<keyword evidence="12" id="KW-1185">Reference proteome</keyword>
<evidence type="ECO:0000313" key="11">
    <source>
        <dbReference type="EMBL" id="SPP79591.1"/>
    </source>
</evidence>
<evidence type="ECO:0000256" key="2">
    <source>
        <dbReference type="ARBA" id="ARBA00022622"/>
    </source>
</evidence>
<dbReference type="OMA" id="GCQTDPN"/>
<dbReference type="GO" id="GO:0098552">
    <property type="term" value="C:side of membrane"/>
    <property type="evidence" value="ECO:0007669"/>
    <property type="project" value="UniProtKB-KW"/>
</dbReference>
<evidence type="ECO:0000256" key="3">
    <source>
        <dbReference type="ARBA" id="ARBA00022692"/>
    </source>
</evidence>
<keyword evidence="3 9" id="KW-0812">Transmembrane</keyword>
<dbReference type="InterPro" id="IPR031424">
    <property type="entry name" value="QVR-like"/>
</dbReference>
<dbReference type="PANTHER" id="PTHR33562:SF18">
    <property type="entry name" value="BOUDIN-RELATED"/>
    <property type="match status" value="1"/>
</dbReference>
<keyword evidence="8" id="KW-0449">Lipoprotein</keyword>
<sequence length="148" mass="15803">MVSSVKLILALTILATLACTGYAIKCYQCESVTNPKCGEKFEADDNLLLDCAKIAPPRFLQSFFPVRNATGCMKKLIDTVPGHPQVVRSCYFGDISNTQTGCTSDPSLPFAKQLSCDVCTKDECNGSATLAPIAGAILLFFGVARLLA</sequence>
<evidence type="ECO:0000256" key="10">
    <source>
        <dbReference type="SAM" id="SignalP"/>
    </source>
</evidence>
<accession>A0A3B0K3I3</accession>
<dbReference type="Pfam" id="PF17064">
    <property type="entry name" value="QVR"/>
    <property type="match status" value="1"/>
</dbReference>
<comment type="subcellular location">
    <subcellularLocation>
        <location evidence="1">Membrane</location>
        <topology evidence="1">Lipid-anchor</topology>
        <topology evidence="1">GPI-anchor</topology>
    </subcellularLocation>
</comment>
<keyword evidence="5 9" id="KW-1133">Transmembrane helix</keyword>
<dbReference type="InterPro" id="IPR050975">
    <property type="entry name" value="Sleep_regulator"/>
</dbReference>
<feature type="signal peptide" evidence="10">
    <location>
        <begin position="1"/>
        <end position="23"/>
    </location>
</feature>
<keyword evidence="4 10" id="KW-0732">Signal</keyword>
<gene>
    <name evidence="11" type="ORF">DGUA_6G012469</name>
</gene>
<proteinExistence type="predicted"/>
<evidence type="ECO:0000256" key="8">
    <source>
        <dbReference type="ARBA" id="ARBA00023288"/>
    </source>
</evidence>